<organism evidence="1 2">
    <name type="scientific">Thermaerobacter composti</name>
    <dbReference type="NCBI Taxonomy" id="554949"/>
    <lineage>
        <taxon>Bacteria</taxon>
        <taxon>Bacillati</taxon>
        <taxon>Bacillota</taxon>
        <taxon>Clostridia</taxon>
        <taxon>Eubacteriales</taxon>
        <taxon>Clostridiales Family XVII. Incertae Sedis</taxon>
        <taxon>Thermaerobacter</taxon>
    </lineage>
</organism>
<dbReference type="Proteomes" id="UP001304683">
    <property type="component" value="Chromosome"/>
</dbReference>
<name>A0ABZ0QMX7_9FIRM</name>
<protein>
    <submittedName>
        <fullName evidence="1">Uncharacterized protein</fullName>
    </submittedName>
</protein>
<dbReference type="RefSeq" id="WP_318750608.1">
    <property type="nucleotide sequence ID" value="NZ_CP132508.1"/>
</dbReference>
<accession>A0ABZ0QMX7</accession>
<sequence length="53" mass="6052">MTSIRSDGTKMKANASLAANRTYDVIRQEVEKMLREAEATDREEDVRPRAPWG</sequence>
<evidence type="ECO:0000313" key="1">
    <source>
        <dbReference type="EMBL" id="WPD18841.1"/>
    </source>
</evidence>
<keyword evidence="2" id="KW-1185">Reference proteome</keyword>
<proteinExistence type="predicted"/>
<reference evidence="1 2" key="1">
    <citation type="submission" date="2023-08" db="EMBL/GenBank/DDBJ databases">
        <title>Genome sequence of Thermaerobacter compostii strain Ins1, a spore-forming filamentous bacterium isolated from a deep geothermal reservoir.</title>
        <authorList>
            <person name="Bregnard D."/>
            <person name="Gonzalez D."/>
            <person name="Junier P."/>
        </authorList>
    </citation>
    <scope>NUCLEOTIDE SEQUENCE [LARGE SCALE GENOMIC DNA]</scope>
    <source>
        <strain evidence="1 2">Ins1</strain>
    </source>
</reference>
<dbReference type="EMBL" id="CP132508">
    <property type="protein sequence ID" value="WPD18841.1"/>
    <property type="molecule type" value="Genomic_DNA"/>
</dbReference>
<evidence type="ECO:0000313" key="2">
    <source>
        <dbReference type="Proteomes" id="UP001304683"/>
    </source>
</evidence>
<gene>
    <name evidence="1" type="ORF">Q5761_10825</name>
</gene>